<keyword evidence="6" id="KW-1185">Reference proteome</keyword>
<protein>
    <submittedName>
        <fullName evidence="5">PucR C-terminal helix-turn-helix domain-containing protein</fullName>
    </submittedName>
</protein>
<dbReference type="InterPro" id="IPR042070">
    <property type="entry name" value="PucR_C-HTH_sf"/>
</dbReference>
<dbReference type="InterPro" id="IPR041522">
    <property type="entry name" value="CdaR_GGDEF"/>
</dbReference>
<accession>A0A1C4XYY8</accession>
<dbReference type="OrthoDB" id="5241664at2"/>
<evidence type="ECO:0000256" key="1">
    <source>
        <dbReference type="ARBA" id="ARBA00006754"/>
    </source>
</evidence>
<dbReference type="PANTHER" id="PTHR33744">
    <property type="entry name" value="CARBOHYDRATE DIACID REGULATOR"/>
    <property type="match status" value="1"/>
</dbReference>
<dbReference type="Gene3D" id="1.10.10.2840">
    <property type="entry name" value="PucR C-terminal helix-turn-helix domain"/>
    <property type="match status" value="1"/>
</dbReference>
<organism evidence="5 6">
    <name type="scientific">Micromonospora echinospora</name>
    <name type="common">Micromonospora purpurea</name>
    <dbReference type="NCBI Taxonomy" id="1877"/>
    <lineage>
        <taxon>Bacteria</taxon>
        <taxon>Bacillati</taxon>
        <taxon>Actinomycetota</taxon>
        <taxon>Actinomycetes</taxon>
        <taxon>Micromonosporales</taxon>
        <taxon>Micromonosporaceae</taxon>
        <taxon>Micromonospora</taxon>
    </lineage>
</organism>
<evidence type="ECO:0000313" key="6">
    <source>
        <dbReference type="Proteomes" id="UP000198253"/>
    </source>
</evidence>
<proteinExistence type="inferred from homology"/>
<dbReference type="InterPro" id="IPR025736">
    <property type="entry name" value="PucR_C-HTH_dom"/>
</dbReference>
<sequence length="372" mass="39458">MSETRTGGRPPAAATGETATGEHLWLTQACRALLDDPAGDRRAQAAAQLGARAADTGLQLPDLVGTMLRAAADRWQYTAVGPDDTATSVHAHAAAVLETARSLLDALLDGYAHQTHAELARHDHDRTAFVNDLLTGRADPGRLAERAHRYGIRLSAAHVVLVARAAGLTAEVVHRVDAALAGRFGEGNILTTLRDGDLVCISAGGLRGITAELAHRLIAELGADGWQLAVGRAHPGLAGLATSLDEARNTLDHATKLGFTTPVLNAADLLVFPVLLRDRDAITDLVTTVLGPLTTARGGAQPYLDTLTVLFDNQGNYTATARHMHLSVRAVTYRLDRIHDLTGYHPGEPTQRFTLHAAVLGARLLGWPSLQP</sequence>
<comment type="similarity">
    <text evidence="1">Belongs to the CdaR family.</text>
</comment>
<name>A0A1C4XYY8_MICEC</name>
<evidence type="ECO:0000259" key="3">
    <source>
        <dbReference type="Pfam" id="PF13556"/>
    </source>
</evidence>
<gene>
    <name evidence="5" type="ORF">GA0070618_3465</name>
</gene>
<dbReference type="InParanoid" id="A0A1C4XYY8"/>
<dbReference type="Proteomes" id="UP000198253">
    <property type="component" value="Chromosome I"/>
</dbReference>
<feature type="domain" description="CdaR GGDEF-like" evidence="4">
    <location>
        <begin position="135"/>
        <end position="252"/>
    </location>
</feature>
<dbReference type="Pfam" id="PF13556">
    <property type="entry name" value="HTH_30"/>
    <property type="match status" value="1"/>
</dbReference>
<evidence type="ECO:0000259" key="4">
    <source>
        <dbReference type="Pfam" id="PF17853"/>
    </source>
</evidence>
<dbReference type="InterPro" id="IPR051448">
    <property type="entry name" value="CdaR-like_regulators"/>
</dbReference>
<dbReference type="RefSeq" id="WP_088982555.1">
    <property type="nucleotide sequence ID" value="NZ_LT607413.1"/>
</dbReference>
<dbReference type="AlphaFoldDB" id="A0A1C4XYY8"/>
<feature type="domain" description="PucR C-terminal helix-turn-helix" evidence="3">
    <location>
        <begin position="303"/>
        <end position="359"/>
    </location>
</feature>
<evidence type="ECO:0000313" key="5">
    <source>
        <dbReference type="EMBL" id="SCF13694.1"/>
    </source>
</evidence>
<dbReference type="EMBL" id="LT607413">
    <property type="protein sequence ID" value="SCF13694.1"/>
    <property type="molecule type" value="Genomic_DNA"/>
</dbReference>
<evidence type="ECO:0000256" key="2">
    <source>
        <dbReference type="SAM" id="MobiDB-lite"/>
    </source>
</evidence>
<feature type="region of interest" description="Disordered" evidence="2">
    <location>
        <begin position="1"/>
        <end position="20"/>
    </location>
</feature>
<dbReference type="PANTHER" id="PTHR33744:SF1">
    <property type="entry name" value="DNA-BINDING TRANSCRIPTIONAL ACTIVATOR ADER"/>
    <property type="match status" value="1"/>
</dbReference>
<reference evidence="6" key="1">
    <citation type="submission" date="2016-06" db="EMBL/GenBank/DDBJ databases">
        <authorList>
            <person name="Varghese N."/>
            <person name="Submissions Spin"/>
        </authorList>
    </citation>
    <scope>NUCLEOTIDE SEQUENCE [LARGE SCALE GENOMIC DNA]</scope>
    <source>
        <strain evidence="6">DSM 43816</strain>
    </source>
</reference>
<dbReference type="Pfam" id="PF17853">
    <property type="entry name" value="GGDEF_2"/>
    <property type="match status" value="1"/>
</dbReference>